<keyword evidence="3" id="KW-0281">Fimbrium</keyword>
<dbReference type="EMBL" id="CP037900">
    <property type="protein sequence ID" value="QBP11593.1"/>
    <property type="molecule type" value="Genomic_DNA"/>
</dbReference>
<proteinExistence type="inferred from homology"/>
<sequence>MQYRVSCQRSQARSRRQAGFTLIELMIVVAIVGILAVIAVPQYQDYVARAQFAEGLTLASAQKTAVVESFSQRGSCPSNSYGEYDGIPVSGNISGSYVQSVTVGGSAASGGGCTITATFRTKDVSQGLNGKTLTLTMLGANTGSIAWTCTSDAEARYIPRSCTNSPAAV</sequence>
<dbReference type="SUPFAM" id="SSF54523">
    <property type="entry name" value="Pili subunits"/>
    <property type="match status" value="1"/>
</dbReference>
<dbReference type="PANTHER" id="PTHR30093">
    <property type="entry name" value="GENERAL SECRETION PATHWAY PROTEIN G"/>
    <property type="match status" value="1"/>
</dbReference>
<dbReference type="InterPro" id="IPR045584">
    <property type="entry name" value="Pilin-like"/>
</dbReference>
<gene>
    <name evidence="4" type="ORF">DDF84_002355</name>
</gene>
<dbReference type="AlphaFoldDB" id="A0A132HHA4"/>
<dbReference type="InterPro" id="IPR012902">
    <property type="entry name" value="N_methyl_site"/>
</dbReference>
<dbReference type="OrthoDB" id="8607132at2"/>
<dbReference type="Gene3D" id="3.30.700.10">
    <property type="entry name" value="Glycoprotein, Type 4 Pilin"/>
    <property type="match status" value="1"/>
</dbReference>
<dbReference type="Proteomes" id="UP000253772">
    <property type="component" value="Chromosome c1"/>
</dbReference>
<dbReference type="GO" id="GO:0044096">
    <property type="term" value="C:type IV pilus"/>
    <property type="evidence" value="ECO:0007669"/>
    <property type="project" value="TreeGrafter"/>
</dbReference>
<dbReference type="PROSITE" id="PS00409">
    <property type="entry name" value="PROKAR_NTER_METHYL"/>
    <property type="match status" value="1"/>
</dbReference>
<dbReference type="PANTHER" id="PTHR30093:SF34">
    <property type="entry name" value="PREPILIN PEPTIDASE-DEPENDENT PROTEIN D"/>
    <property type="match status" value="1"/>
</dbReference>
<accession>A0A132HHA4</accession>
<keyword evidence="2" id="KW-0488">Methylation</keyword>
<dbReference type="Pfam" id="PF07963">
    <property type="entry name" value="N_methyl"/>
    <property type="match status" value="1"/>
</dbReference>
<evidence type="ECO:0000313" key="5">
    <source>
        <dbReference type="Proteomes" id="UP000253772"/>
    </source>
</evidence>
<organism evidence="4 5">
    <name type="scientific">Cupriavidus metallidurans</name>
    <dbReference type="NCBI Taxonomy" id="119219"/>
    <lineage>
        <taxon>Bacteria</taxon>
        <taxon>Pseudomonadati</taxon>
        <taxon>Pseudomonadota</taxon>
        <taxon>Betaproteobacteria</taxon>
        <taxon>Burkholderiales</taxon>
        <taxon>Burkholderiaceae</taxon>
        <taxon>Cupriavidus</taxon>
    </lineage>
</organism>
<evidence type="ECO:0000256" key="3">
    <source>
        <dbReference type="RuleBase" id="RU000389"/>
    </source>
</evidence>
<evidence type="ECO:0000256" key="2">
    <source>
        <dbReference type="ARBA" id="ARBA00022481"/>
    </source>
</evidence>
<comment type="similarity">
    <text evidence="1 3">Belongs to the N-Me-Phe pilin family.</text>
</comment>
<dbReference type="GO" id="GO:0043107">
    <property type="term" value="P:type IV pilus-dependent motility"/>
    <property type="evidence" value="ECO:0007669"/>
    <property type="project" value="TreeGrafter"/>
</dbReference>
<dbReference type="InterPro" id="IPR001082">
    <property type="entry name" value="Pilin"/>
</dbReference>
<evidence type="ECO:0000313" key="4">
    <source>
        <dbReference type="EMBL" id="QBP11593.1"/>
    </source>
</evidence>
<dbReference type="NCBIfam" id="TIGR02532">
    <property type="entry name" value="IV_pilin_GFxxxE"/>
    <property type="match status" value="1"/>
</dbReference>
<name>A0A132HHA4_9BURK</name>
<reference evidence="4 5" key="1">
    <citation type="submission" date="2019-03" db="EMBL/GenBank/DDBJ databases">
        <title>Comparative insights into the high quality Complete genome sequence of highly metal resistant Cupriavidus metallidurans strain BS1 isolated from a gold-copper mine.</title>
        <authorList>
            <person name="Mazhar H.S."/>
            <person name="Rensing C."/>
        </authorList>
    </citation>
    <scope>NUCLEOTIDE SEQUENCE [LARGE SCALE GENOMIC DNA]</scope>
    <source>
        <strain evidence="4 5">BS1</strain>
    </source>
</reference>
<dbReference type="GO" id="GO:0007155">
    <property type="term" value="P:cell adhesion"/>
    <property type="evidence" value="ECO:0007669"/>
    <property type="project" value="InterPro"/>
</dbReference>
<evidence type="ECO:0000256" key="1">
    <source>
        <dbReference type="ARBA" id="ARBA00005233"/>
    </source>
</evidence>
<dbReference type="Pfam" id="PF00114">
    <property type="entry name" value="Pilin"/>
    <property type="match status" value="1"/>
</dbReference>
<protein>
    <submittedName>
        <fullName evidence="4">Pilin</fullName>
    </submittedName>
</protein>